<keyword evidence="1" id="KW-0812">Transmembrane</keyword>
<reference evidence="2" key="1">
    <citation type="journal article" date="2014" name="Int. J. Syst. Evol. Microbiol.">
        <title>Complete genome sequence of Corynebacterium casei LMG S-19264T (=DSM 44701T), isolated from a smear-ripened cheese.</title>
        <authorList>
            <consortium name="US DOE Joint Genome Institute (JGI-PGF)"/>
            <person name="Walter F."/>
            <person name="Albersmeier A."/>
            <person name="Kalinowski J."/>
            <person name="Ruckert C."/>
        </authorList>
    </citation>
    <scope>NUCLEOTIDE SEQUENCE</scope>
    <source>
        <strain evidence="2">CGMCC 1.15762</strain>
    </source>
</reference>
<sequence>MTDPTLAAACERIERLFETRLKLRKGDFEKRVARARKMLPRSLRRDFARLLDARRMSEIPKTARMIDMVSVRRSAARIEAHLAAVDLADRRRGRMLALLASVMASLIVVFALVLFVLRWRGYV</sequence>
<feature type="transmembrane region" description="Helical" evidence="1">
    <location>
        <begin position="96"/>
        <end position="117"/>
    </location>
</feature>
<dbReference type="AlphaFoldDB" id="A0A8J2ZKM8"/>
<keyword evidence="1" id="KW-1133">Transmembrane helix</keyword>
<accession>A0A8J2ZKM8</accession>
<protein>
    <submittedName>
        <fullName evidence="2">Uncharacterized protein</fullName>
    </submittedName>
</protein>
<organism evidence="2 3">
    <name type="scientific">Salipiger pallidus</name>
    <dbReference type="NCBI Taxonomy" id="1775170"/>
    <lineage>
        <taxon>Bacteria</taxon>
        <taxon>Pseudomonadati</taxon>
        <taxon>Pseudomonadota</taxon>
        <taxon>Alphaproteobacteria</taxon>
        <taxon>Rhodobacterales</taxon>
        <taxon>Roseobacteraceae</taxon>
        <taxon>Salipiger</taxon>
    </lineage>
</organism>
<name>A0A8J2ZKM8_9RHOB</name>
<dbReference type="RefSeq" id="WP_229673170.1">
    <property type="nucleotide sequence ID" value="NZ_BMJV01000004.1"/>
</dbReference>
<evidence type="ECO:0000313" key="2">
    <source>
        <dbReference type="EMBL" id="GGG74220.1"/>
    </source>
</evidence>
<gene>
    <name evidence="2" type="ORF">GCM10011415_23310</name>
</gene>
<dbReference type="EMBL" id="BMJV01000004">
    <property type="protein sequence ID" value="GGG74220.1"/>
    <property type="molecule type" value="Genomic_DNA"/>
</dbReference>
<evidence type="ECO:0000313" key="3">
    <source>
        <dbReference type="Proteomes" id="UP000617145"/>
    </source>
</evidence>
<proteinExistence type="predicted"/>
<evidence type="ECO:0000256" key="1">
    <source>
        <dbReference type="SAM" id="Phobius"/>
    </source>
</evidence>
<comment type="caution">
    <text evidence="2">The sequence shown here is derived from an EMBL/GenBank/DDBJ whole genome shotgun (WGS) entry which is preliminary data.</text>
</comment>
<keyword evidence="1" id="KW-0472">Membrane</keyword>
<dbReference type="Proteomes" id="UP000617145">
    <property type="component" value="Unassembled WGS sequence"/>
</dbReference>
<keyword evidence="3" id="KW-1185">Reference proteome</keyword>
<reference evidence="2" key="2">
    <citation type="submission" date="2020-09" db="EMBL/GenBank/DDBJ databases">
        <authorList>
            <person name="Sun Q."/>
            <person name="Zhou Y."/>
        </authorList>
    </citation>
    <scope>NUCLEOTIDE SEQUENCE</scope>
    <source>
        <strain evidence="2">CGMCC 1.15762</strain>
    </source>
</reference>